<keyword evidence="4 5" id="KW-0472">Membrane</keyword>
<sequence>MTNIACNYPSIVPREFTATSLVANEKIPAILRHEKNPEATGYGLIAFTNSMITSAAIFYTTSLLELARVEAGCLDEEEECDALVYGILKPTSLLTMMATIAGAGASILMPLVGSIVDHSNYRRSVGKYAAVLLTAISAVCIFLSQTTFPFFVILYIFLGFTFLVHNCVACAYVADLTKDHKEMARYMARFSITQYLSFMFGIILTSGIAMGIGTEDIGAARVAQGLSSLICVIFLGTAWTFLLQEREALSEVPEGSTIISAGFKSLYRTMNEIRSKFPALKWFLLVVCFAEAATGAIIVVSTTYMESVLGMSSTEIGAVFLTVLVAAIPGSLMAKAMTTRYNPFRSIQAVLLLWIVSIPVGASILTGRENWGYIFAMGIFWGIGLGWLHPTNMTAFISIIPPGRESELMGTIIFAGTCLNWFPSLMFTVLNEAGMSMRWGLATLDVFFVLAFFVLFLVGSYEKAVKQSRALLPSPALSPHCSYHNERHGNAVSDGYSDHDASPCIAESKALAMTSIVACEPCSTGDEIVFLDPI</sequence>
<name>A0A7S2P5D8_9STRA</name>
<accession>A0A7S2P5D8</accession>
<keyword evidence="2 5" id="KW-0812">Transmembrane</keyword>
<dbReference type="PANTHER" id="PTHR23519:SF1">
    <property type="entry name" value="AUTOPHAGY-RELATED PROTEIN 22"/>
    <property type="match status" value="1"/>
</dbReference>
<feature type="transmembrane region" description="Helical" evidence="5">
    <location>
        <begin position="225"/>
        <end position="243"/>
    </location>
</feature>
<dbReference type="Gene3D" id="1.20.1250.20">
    <property type="entry name" value="MFS general substrate transporter like domains"/>
    <property type="match status" value="1"/>
</dbReference>
<evidence type="ECO:0000256" key="5">
    <source>
        <dbReference type="SAM" id="Phobius"/>
    </source>
</evidence>
<feature type="transmembrane region" description="Helical" evidence="5">
    <location>
        <begin position="282"/>
        <end position="304"/>
    </location>
</feature>
<evidence type="ECO:0000256" key="2">
    <source>
        <dbReference type="ARBA" id="ARBA00022692"/>
    </source>
</evidence>
<dbReference type="InterPro" id="IPR036259">
    <property type="entry name" value="MFS_trans_sf"/>
</dbReference>
<dbReference type="GO" id="GO:0022857">
    <property type="term" value="F:transmembrane transporter activity"/>
    <property type="evidence" value="ECO:0007669"/>
    <property type="project" value="InterPro"/>
</dbReference>
<dbReference type="InterPro" id="IPR050495">
    <property type="entry name" value="ATG22/LtaA_families"/>
</dbReference>
<feature type="transmembrane region" description="Helical" evidence="5">
    <location>
        <begin position="439"/>
        <end position="459"/>
    </location>
</feature>
<feature type="transmembrane region" description="Helical" evidence="5">
    <location>
        <begin position="346"/>
        <end position="365"/>
    </location>
</feature>
<dbReference type="GO" id="GO:0012505">
    <property type="term" value="C:endomembrane system"/>
    <property type="evidence" value="ECO:0007669"/>
    <property type="project" value="UniProtKB-SubCell"/>
</dbReference>
<dbReference type="Pfam" id="PF07690">
    <property type="entry name" value="MFS_1"/>
    <property type="match status" value="1"/>
</dbReference>
<evidence type="ECO:0000313" key="6">
    <source>
        <dbReference type="EMBL" id="CAD9578311.1"/>
    </source>
</evidence>
<feature type="transmembrane region" description="Helical" evidence="5">
    <location>
        <begin position="408"/>
        <end position="427"/>
    </location>
</feature>
<evidence type="ECO:0000256" key="3">
    <source>
        <dbReference type="ARBA" id="ARBA00022989"/>
    </source>
</evidence>
<reference evidence="6" key="1">
    <citation type="submission" date="2021-01" db="EMBL/GenBank/DDBJ databases">
        <authorList>
            <person name="Corre E."/>
            <person name="Pelletier E."/>
            <person name="Niang G."/>
            <person name="Scheremetjew M."/>
            <person name="Finn R."/>
            <person name="Kale V."/>
            <person name="Holt S."/>
            <person name="Cochrane G."/>
            <person name="Meng A."/>
            <person name="Brown T."/>
            <person name="Cohen L."/>
        </authorList>
    </citation>
    <scope>NUCLEOTIDE SEQUENCE</scope>
    <source>
        <strain evidence="6">B650</strain>
    </source>
</reference>
<evidence type="ECO:0000256" key="4">
    <source>
        <dbReference type="ARBA" id="ARBA00023136"/>
    </source>
</evidence>
<keyword evidence="3 5" id="KW-1133">Transmembrane helix</keyword>
<protein>
    <recommendedName>
        <fullName evidence="7">Major facilitator superfamily (MFS) profile domain-containing protein</fullName>
    </recommendedName>
</protein>
<comment type="subcellular location">
    <subcellularLocation>
        <location evidence="1">Endomembrane system</location>
        <topology evidence="1">Multi-pass membrane protein</topology>
    </subcellularLocation>
</comment>
<feature type="transmembrane region" description="Helical" evidence="5">
    <location>
        <begin position="195"/>
        <end position="213"/>
    </location>
</feature>
<feature type="transmembrane region" description="Helical" evidence="5">
    <location>
        <begin position="150"/>
        <end position="174"/>
    </location>
</feature>
<dbReference type="PANTHER" id="PTHR23519">
    <property type="entry name" value="AUTOPHAGY-RELATED PROTEIN 22"/>
    <property type="match status" value="1"/>
</dbReference>
<dbReference type="InterPro" id="IPR011701">
    <property type="entry name" value="MFS"/>
</dbReference>
<organism evidence="6">
    <name type="scientific">Leptocylindrus danicus</name>
    <dbReference type="NCBI Taxonomy" id="163516"/>
    <lineage>
        <taxon>Eukaryota</taxon>
        <taxon>Sar</taxon>
        <taxon>Stramenopiles</taxon>
        <taxon>Ochrophyta</taxon>
        <taxon>Bacillariophyta</taxon>
        <taxon>Coscinodiscophyceae</taxon>
        <taxon>Chaetocerotophycidae</taxon>
        <taxon>Leptocylindrales</taxon>
        <taxon>Leptocylindraceae</taxon>
        <taxon>Leptocylindrus</taxon>
    </lineage>
</organism>
<feature type="transmembrane region" description="Helical" evidence="5">
    <location>
        <begin position="371"/>
        <end position="388"/>
    </location>
</feature>
<feature type="transmembrane region" description="Helical" evidence="5">
    <location>
        <begin position="316"/>
        <end position="334"/>
    </location>
</feature>
<feature type="transmembrane region" description="Helical" evidence="5">
    <location>
        <begin position="125"/>
        <end position="144"/>
    </location>
</feature>
<evidence type="ECO:0008006" key="7">
    <source>
        <dbReference type="Google" id="ProtNLM"/>
    </source>
</evidence>
<dbReference type="AlphaFoldDB" id="A0A7S2P5D8"/>
<evidence type="ECO:0000256" key="1">
    <source>
        <dbReference type="ARBA" id="ARBA00004127"/>
    </source>
</evidence>
<gene>
    <name evidence="6" type="ORF">LDAN0321_LOCUS9568</name>
</gene>
<feature type="transmembrane region" description="Helical" evidence="5">
    <location>
        <begin position="93"/>
        <end position="113"/>
    </location>
</feature>
<dbReference type="CDD" id="cd06174">
    <property type="entry name" value="MFS"/>
    <property type="match status" value="1"/>
</dbReference>
<proteinExistence type="predicted"/>
<feature type="transmembrane region" description="Helical" evidence="5">
    <location>
        <begin position="39"/>
        <end position="59"/>
    </location>
</feature>
<dbReference type="EMBL" id="HBGY01014764">
    <property type="protein sequence ID" value="CAD9578311.1"/>
    <property type="molecule type" value="Transcribed_RNA"/>
</dbReference>
<dbReference type="SUPFAM" id="SSF103473">
    <property type="entry name" value="MFS general substrate transporter"/>
    <property type="match status" value="1"/>
</dbReference>